<keyword evidence="1" id="KW-0812">Transmembrane</keyword>
<keyword evidence="3" id="KW-1185">Reference proteome</keyword>
<protein>
    <submittedName>
        <fullName evidence="2">Membrane-associated protein, putative</fullName>
    </submittedName>
</protein>
<name>A0A0S4KHR7_BODSA</name>
<evidence type="ECO:0000313" key="2">
    <source>
        <dbReference type="EMBL" id="CUI14489.1"/>
    </source>
</evidence>
<feature type="transmembrane region" description="Helical" evidence="1">
    <location>
        <begin position="263"/>
        <end position="281"/>
    </location>
</feature>
<dbReference type="Proteomes" id="UP000051952">
    <property type="component" value="Unassembled WGS sequence"/>
</dbReference>
<sequence>MDSPSAGHATESMTLSVAVRWPLSAPIATRVTTALASTAGAALGGDVVSAASLVLLSMLSCSTLAPNPGVSGYMMSVFFDDGAVAMVTGNVGIGVFVFLCQFGLVVVVARLRGQFRNDMAATLRFPAVSIRVSDLLLPGIMYSALAAFWSWKDGAVAAGVFGAIVIVVTVVALEYFYAVRHVLPQCDYAKYDSLHYPTGHWLEGKYLFPTGQWYPREVRSRFWPMMGPYVPGRTWVRVVTICLALLLAALAAMAASGVGCVPGAWTVGILHIAVAIVLIFLKPFRVPSDALLGPLGTAIVGVAWCLKATGDEYADGVSDDITTAMALVQVVRTVIGLWVQWREGQWATVGHLADHEVDAGQEDTLSDKLAAWEEEMPMSVLTLDNDDGTVAIGQPEVEVALPNNED</sequence>
<feature type="transmembrane region" description="Helical" evidence="1">
    <location>
        <begin position="85"/>
        <end position="111"/>
    </location>
</feature>
<accession>A0A0S4KHR7</accession>
<proteinExistence type="predicted"/>
<evidence type="ECO:0000313" key="3">
    <source>
        <dbReference type="Proteomes" id="UP000051952"/>
    </source>
</evidence>
<reference evidence="3" key="1">
    <citation type="submission" date="2015-09" db="EMBL/GenBank/DDBJ databases">
        <authorList>
            <consortium name="Pathogen Informatics"/>
        </authorList>
    </citation>
    <scope>NUCLEOTIDE SEQUENCE [LARGE SCALE GENOMIC DNA]</scope>
    <source>
        <strain evidence="3">Lake Konstanz</strain>
    </source>
</reference>
<dbReference type="VEuPathDB" id="TriTrypDB:BSAL_91185"/>
<dbReference type="EMBL" id="CYKH01001213">
    <property type="protein sequence ID" value="CUI14489.1"/>
    <property type="molecule type" value="Genomic_DNA"/>
</dbReference>
<dbReference type="AlphaFoldDB" id="A0A0S4KHR7"/>
<keyword evidence="1" id="KW-0472">Membrane</keyword>
<organism evidence="2 3">
    <name type="scientific">Bodo saltans</name>
    <name type="common">Flagellated protozoan</name>
    <dbReference type="NCBI Taxonomy" id="75058"/>
    <lineage>
        <taxon>Eukaryota</taxon>
        <taxon>Discoba</taxon>
        <taxon>Euglenozoa</taxon>
        <taxon>Kinetoplastea</taxon>
        <taxon>Metakinetoplastina</taxon>
        <taxon>Eubodonida</taxon>
        <taxon>Bodonidae</taxon>
        <taxon>Bodo</taxon>
    </lineage>
</organism>
<gene>
    <name evidence="2" type="ORF">BSAL_91185</name>
</gene>
<feature type="transmembrane region" description="Helical" evidence="1">
    <location>
        <begin position="132"/>
        <end position="151"/>
    </location>
</feature>
<feature type="transmembrane region" description="Helical" evidence="1">
    <location>
        <begin position="235"/>
        <end position="257"/>
    </location>
</feature>
<feature type="transmembrane region" description="Helical" evidence="1">
    <location>
        <begin position="157"/>
        <end position="177"/>
    </location>
</feature>
<dbReference type="OMA" id="GHATESM"/>
<evidence type="ECO:0000256" key="1">
    <source>
        <dbReference type="SAM" id="Phobius"/>
    </source>
</evidence>
<keyword evidence="1" id="KW-1133">Transmembrane helix</keyword>